<keyword evidence="11" id="KW-1185">Reference proteome</keyword>
<keyword evidence="5" id="KW-0029">Amino-acid transport</keyword>
<evidence type="ECO:0000313" key="11">
    <source>
        <dbReference type="Proteomes" id="UP000243217"/>
    </source>
</evidence>
<feature type="transmembrane region" description="Helical" evidence="8">
    <location>
        <begin position="168"/>
        <end position="191"/>
    </location>
</feature>
<dbReference type="PANTHER" id="PTHR22950:SF458">
    <property type="entry name" value="SODIUM-COUPLED NEUTRAL AMINO ACID TRANSPORTER 11-RELATED"/>
    <property type="match status" value="1"/>
</dbReference>
<accession>A0A1W0A8Z2</accession>
<feature type="transmembrane region" description="Helical" evidence="8">
    <location>
        <begin position="203"/>
        <end position="226"/>
    </location>
</feature>
<protein>
    <recommendedName>
        <fullName evidence="9">Amino acid transporter transmembrane domain-containing protein</fullName>
    </recommendedName>
</protein>
<dbReference type="GO" id="GO:0016020">
    <property type="term" value="C:membrane"/>
    <property type="evidence" value="ECO:0007669"/>
    <property type="project" value="UniProtKB-SubCell"/>
</dbReference>
<feature type="transmembrane region" description="Helical" evidence="8">
    <location>
        <begin position="407"/>
        <end position="425"/>
    </location>
</feature>
<dbReference type="OrthoDB" id="28208at2759"/>
<feature type="transmembrane region" description="Helical" evidence="8">
    <location>
        <begin position="325"/>
        <end position="347"/>
    </location>
</feature>
<evidence type="ECO:0000256" key="5">
    <source>
        <dbReference type="ARBA" id="ARBA00022970"/>
    </source>
</evidence>
<dbReference type="AlphaFoldDB" id="A0A1W0A8Z2"/>
<dbReference type="EMBL" id="JNBS01000308">
    <property type="protein sequence ID" value="OQS06777.1"/>
    <property type="molecule type" value="Genomic_DNA"/>
</dbReference>
<evidence type="ECO:0000256" key="8">
    <source>
        <dbReference type="SAM" id="Phobius"/>
    </source>
</evidence>
<comment type="similarity">
    <text evidence="2">Belongs to the amino acid/polyamine transporter 2 family.</text>
</comment>
<sequence length="503" mass="55151">MGRKHRKSKQEQPILATHVVLYDEGETFVASPSDPPAAGLSGSWGVCMNVLNSIVGAGVIAIPHAMADGGFLPVMMLLILGALLTMYSMNVIVSLGDLHQADTFEGLAKVAFGYRGFLVVCFFQFVFSFGANCSYLLVIGDTLPPLVGHLMNMSFANGSPIATEDTPLWLSVLTSRNYCVTLIAVGILFPICMQKNFASLSKFAGLSIVGVIFCGVCILYKCIAQIDSLPLVDSGGTYYDYIAIHHKVFPAIGTIAFAYVCQHQTYLVYNSMLDKSPQHFAYVSKWSVAASFFVILLFGIPGYLMFLKDTHSDIFLNFTDHTDRLIQACRLITVLGMILTFPGEFMVARYTLQILLEGNYKTNVEHLFLEQDKRTGMFDPEECIVSPTNRSCLQARGQPISAFSPRWHFGLTVVLIIAIVTLSLADPNLGDITSLTGSFSAVALAFILPAACHLRLGVPPEVHSKWHDHYVPWLTIIFGSIAFVVSTTMSIINIIQHTAEINT</sequence>
<keyword evidence="7 8" id="KW-0472">Membrane</keyword>
<dbReference type="GO" id="GO:0015179">
    <property type="term" value="F:L-amino acid transmembrane transporter activity"/>
    <property type="evidence" value="ECO:0007669"/>
    <property type="project" value="TreeGrafter"/>
</dbReference>
<keyword evidence="3" id="KW-0813">Transport</keyword>
<comment type="caution">
    <text evidence="10">The sequence shown here is derived from an EMBL/GenBank/DDBJ whole genome shotgun (WGS) entry which is preliminary data.</text>
</comment>
<name>A0A1W0A8Z2_9STRA</name>
<evidence type="ECO:0000313" key="10">
    <source>
        <dbReference type="EMBL" id="OQS06777.1"/>
    </source>
</evidence>
<feature type="domain" description="Amino acid transporter transmembrane" evidence="9">
    <location>
        <begin position="44"/>
        <end position="492"/>
    </location>
</feature>
<feature type="transmembrane region" description="Helical" evidence="8">
    <location>
        <begin position="46"/>
        <end position="65"/>
    </location>
</feature>
<evidence type="ECO:0000256" key="2">
    <source>
        <dbReference type="ARBA" id="ARBA00008066"/>
    </source>
</evidence>
<dbReference type="InterPro" id="IPR013057">
    <property type="entry name" value="AA_transpt_TM"/>
</dbReference>
<gene>
    <name evidence="10" type="ORF">THRCLA_20289</name>
</gene>
<organism evidence="10 11">
    <name type="scientific">Thraustotheca clavata</name>
    <dbReference type="NCBI Taxonomy" id="74557"/>
    <lineage>
        <taxon>Eukaryota</taxon>
        <taxon>Sar</taxon>
        <taxon>Stramenopiles</taxon>
        <taxon>Oomycota</taxon>
        <taxon>Saprolegniomycetes</taxon>
        <taxon>Saprolegniales</taxon>
        <taxon>Achlyaceae</taxon>
        <taxon>Thraustotheca</taxon>
    </lineage>
</organism>
<reference evidence="10 11" key="1">
    <citation type="journal article" date="2014" name="Genome Biol. Evol.">
        <title>The secreted proteins of Achlya hypogyna and Thraustotheca clavata identify the ancestral oomycete secretome and reveal gene acquisitions by horizontal gene transfer.</title>
        <authorList>
            <person name="Misner I."/>
            <person name="Blouin N."/>
            <person name="Leonard G."/>
            <person name="Richards T.A."/>
            <person name="Lane C.E."/>
        </authorList>
    </citation>
    <scope>NUCLEOTIDE SEQUENCE [LARGE SCALE GENOMIC DNA]</scope>
    <source>
        <strain evidence="10 11">ATCC 34112</strain>
    </source>
</reference>
<evidence type="ECO:0000256" key="3">
    <source>
        <dbReference type="ARBA" id="ARBA00022448"/>
    </source>
</evidence>
<feature type="transmembrane region" description="Helical" evidence="8">
    <location>
        <begin position="71"/>
        <end position="95"/>
    </location>
</feature>
<feature type="transmembrane region" description="Helical" evidence="8">
    <location>
        <begin position="437"/>
        <end position="458"/>
    </location>
</feature>
<evidence type="ECO:0000256" key="7">
    <source>
        <dbReference type="ARBA" id="ARBA00023136"/>
    </source>
</evidence>
<keyword evidence="6 8" id="KW-1133">Transmembrane helix</keyword>
<proteinExistence type="inferred from homology"/>
<dbReference type="Pfam" id="PF01490">
    <property type="entry name" value="Aa_trans"/>
    <property type="match status" value="1"/>
</dbReference>
<evidence type="ECO:0000259" key="9">
    <source>
        <dbReference type="Pfam" id="PF01490"/>
    </source>
</evidence>
<dbReference type="PANTHER" id="PTHR22950">
    <property type="entry name" value="AMINO ACID TRANSPORTER"/>
    <property type="match status" value="1"/>
</dbReference>
<dbReference type="Proteomes" id="UP000243217">
    <property type="component" value="Unassembled WGS sequence"/>
</dbReference>
<feature type="transmembrane region" description="Helical" evidence="8">
    <location>
        <begin position="116"/>
        <end position="138"/>
    </location>
</feature>
<feature type="transmembrane region" description="Helical" evidence="8">
    <location>
        <begin position="470"/>
        <end position="495"/>
    </location>
</feature>
<comment type="subcellular location">
    <subcellularLocation>
        <location evidence="1">Membrane</location>
        <topology evidence="1">Multi-pass membrane protein</topology>
    </subcellularLocation>
</comment>
<evidence type="ECO:0000256" key="1">
    <source>
        <dbReference type="ARBA" id="ARBA00004141"/>
    </source>
</evidence>
<feature type="transmembrane region" description="Helical" evidence="8">
    <location>
        <begin position="282"/>
        <end position="305"/>
    </location>
</feature>
<keyword evidence="4 8" id="KW-0812">Transmembrane</keyword>
<dbReference type="STRING" id="74557.A0A1W0A8Z2"/>
<evidence type="ECO:0000256" key="4">
    <source>
        <dbReference type="ARBA" id="ARBA00022692"/>
    </source>
</evidence>
<feature type="transmembrane region" description="Helical" evidence="8">
    <location>
        <begin position="238"/>
        <end position="261"/>
    </location>
</feature>
<evidence type="ECO:0000256" key="6">
    <source>
        <dbReference type="ARBA" id="ARBA00022989"/>
    </source>
</evidence>